<keyword evidence="1" id="KW-0732">Signal</keyword>
<dbReference type="AlphaFoldDB" id="A0A090WWL4"/>
<name>A0A090WWL4_9FLAO</name>
<dbReference type="InterPro" id="IPR013783">
    <property type="entry name" value="Ig-like_fold"/>
</dbReference>
<dbReference type="RefSeq" id="WP_042499691.1">
    <property type="nucleotide sequence ID" value="NZ_BBNU01000015.1"/>
</dbReference>
<dbReference type="STRING" id="221126.SAMN04489722_11626"/>
<accession>A0A090WWL4</accession>
<evidence type="ECO:0000313" key="3">
    <source>
        <dbReference type="Proteomes" id="UP000029643"/>
    </source>
</evidence>
<dbReference type="Pfam" id="PF13585">
    <property type="entry name" value="CHU_C"/>
    <property type="match status" value="1"/>
</dbReference>
<evidence type="ECO:0000313" key="2">
    <source>
        <dbReference type="EMBL" id="GAL81371.1"/>
    </source>
</evidence>
<evidence type="ECO:0000256" key="1">
    <source>
        <dbReference type="SAM" id="SignalP"/>
    </source>
</evidence>
<dbReference type="NCBIfam" id="TIGR04131">
    <property type="entry name" value="Bac_Flav_CTERM"/>
    <property type="match status" value="1"/>
</dbReference>
<reference evidence="2 3" key="1">
    <citation type="journal article" date="2014" name="Genome Announc.">
        <title>Draft Genome Sequences of Marine Flavobacterium Algibacter lectus Strains SS8 and NR4.</title>
        <authorList>
            <person name="Takatani N."/>
            <person name="Nakanishi M."/>
            <person name="Meirelles P."/>
            <person name="Mino S."/>
            <person name="Suda W."/>
            <person name="Oshima K."/>
            <person name="Hattori M."/>
            <person name="Ohkuma M."/>
            <person name="Hosokawa M."/>
            <person name="Miyashita K."/>
            <person name="Thompson F.L."/>
            <person name="Niwa A."/>
            <person name="Sawabe T."/>
            <person name="Sawabe T."/>
        </authorList>
    </citation>
    <scope>NUCLEOTIDE SEQUENCE [LARGE SCALE GENOMIC DNA]</scope>
    <source>
        <strain evidence="3">JCM19274</strain>
    </source>
</reference>
<feature type="signal peptide" evidence="1">
    <location>
        <begin position="1"/>
        <end position="20"/>
    </location>
</feature>
<evidence type="ECO:0008006" key="4">
    <source>
        <dbReference type="Google" id="ProtNLM"/>
    </source>
</evidence>
<dbReference type="EMBL" id="BBNU01000015">
    <property type="protein sequence ID" value="GAL81371.1"/>
    <property type="molecule type" value="Genomic_DNA"/>
</dbReference>
<gene>
    <name evidence="2" type="ORF">JCM19274_2447</name>
</gene>
<organism evidence="2 3">
    <name type="scientific">Algibacter lectus</name>
    <dbReference type="NCBI Taxonomy" id="221126"/>
    <lineage>
        <taxon>Bacteria</taxon>
        <taxon>Pseudomonadati</taxon>
        <taxon>Bacteroidota</taxon>
        <taxon>Flavobacteriia</taxon>
        <taxon>Flavobacteriales</taxon>
        <taxon>Flavobacteriaceae</taxon>
        <taxon>Algibacter</taxon>
    </lineage>
</organism>
<dbReference type="Gene3D" id="2.60.40.10">
    <property type="entry name" value="Immunoglobulins"/>
    <property type="match status" value="1"/>
</dbReference>
<proteinExistence type="predicted"/>
<protein>
    <recommendedName>
        <fullName evidence="4">Gliding motility-associated C-terminal domain-containing protein</fullName>
    </recommendedName>
</protein>
<feature type="chain" id="PRO_5001868647" description="Gliding motility-associated C-terminal domain-containing protein" evidence="1">
    <location>
        <begin position="21"/>
        <end position="481"/>
    </location>
</feature>
<dbReference type="InterPro" id="IPR026341">
    <property type="entry name" value="T9SS_type_B"/>
</dbReference>
<comment type="caution">
    <text evidence="2">The sequence shown here is derived from an EMBL/GenBank/DDBJ whole genome shotgun (WGS) entry which is preliminary data.</text>
</comment>
<sequence>MKRLSVFAFFVLSFTSMVSAQIVISKPNLGFSQACAGPSFNTYYATFSFSPEANLEATNQFIIELSDENGDFTNSTDIYISDAGSVIKTPATLEFSIPTTTTGENFKIKIRSTAPVASSSASNGFPAYYKIQDTPFSINNLIDTGSYCTGGSYLLTIDNPGGLLNDSPLQYPSLSFNWYLETSPTTSVFVASGSTLAVDTPGIYFVETNYGTCTSNSFSNRVTVSEIVSNNSTFAINSSLDIPYCATEGPTTLSAINGNAYQWYLNGTEIEGGATSQMYTTNTEGMYSVSVDLGSCSSSASIEIVNTDFTASIDVPEFNSLEVEETLVVTASTTAVDPEFKWYLNETLIASANTDIYEATQSGNYKVEVTQTSGCVSTKTFLFEVDKAIDLFPDVALIPNIVSPNNDGENDTWVIPQDYVSGTNAEVVIFSTQGKVVFKSDDYQNNWPVDQLDFTNISPVYYYIITTSTGEKQKGSITIIK</sequence>
<dbReference type="Proteomes" id="UP000029643">
    <property type="component" value="Unassembled WGS sequence"/>
</dbReference>